<organism evidence="6 7">
    <name type="scientific">Salegentibacter mishustinae</name>
    <dbReference type="NCBI Taxonomy" id="270918"/>
    <lineage>
        <taxon>Bacteria</taxon>
        <taxon>Pseudomonadati</taxon>
        <taxon>Bacteroidota</taxon>
        <taxon>Flavobacteriia</taxon>
        <taxon>Flavobacteriales</taxon>
        <taxon>Flavobacteriaceae</taxon>
        <taxon>Salegentibacter</taxon>
    </lineage>
</organism>
<dbReference type="GO" id="GO:0016491">
    <property type="term" value="F:oxidoreductase activity"/>
    <property type="evidence" value="ECO:0007669"/>
    <property type="project" value="UniProtKB-KW"/>
</dbReference>
<protein>
    <recommendedName>
        <fullName evidence="4">Protein tas</fullName>
    </recommendedName>
</protein>
<evidence type="ECO:0000256" key="3">
    <source>
        <dbReference type="ARBA" id="ARBA00038157"/>
    </source>
</evidence>
<dbReference type="PANTHER" id="PTHR43364">
    <property type="entry name" value="NADH-SPECIFIC METHYLGLYOXAL REDUCTASE-RELATED"/>
    <property type="match status" value="1"/>
</dbReference>
<evidence type="ECO:0000256" key="4">
    <source>
        <dbReference type="ARBA" id="ARBA00070119"/>
    </source>
</evidence>
<gene>
    <name evidence="6" type="ORF">APR42_10195</name>
</gene>
<keyword evidence="7" id="KW-1185">Reference proteome</keyword>
<dbReference type="EMBL" id="LKTP01000035">
    <property type="protein sequence ID" value="KRG27446.1"/>
    <property type="molecule type" value="Genomic_DNA"/>
</dbReference>
<dbReference type="RefSeq" id="WP_057482796.1">
    <property type="nucleotide sequence ID" value="NZ_BMWR01000005.1"/>
</dbReference>
<evidence type="ECO:0000256" key="1">
    <source>
        <dbReference type="ARBA" id="ARBA00022857"/>
    </source>
</evidence>
<keyword evidence="2" id="KW-0560">Oxidoreductase</keyword>
<sequence>MKYTTLPNTDIKVSKICLGTMTYGEQNTEADGHEQIDFALDKGVNFLDTAEMYSIPGKAETQGSTEEIIGSWFKKSGKREEVVLASKVVGPGNAMDHIRDNLGFSKEAVTDALHKSLKRLQTDYIDLYQLHWPERNTNFFGKLSYEHDENEAWEENFQEVLETLSDFVKEGKIRQVGLSNETPYGLMRFLEESRKHDLPKMVTVQNPYNLLNRKDEVGLTEVLHRENVGLFPYSPLGMGTLSGKHLDGIEPNSRLGLFSQYKRYSGDVAVKATRAYSEIAKKHNLNFAQMSLAFVNTRPFVTSNIIGATSIKQLEENIGSIDVDLSKEVLEEINKVHETYPNPAP</sequence>
<accession>A0A0Q9Z3L9</accession>
<dbReference type="FunFam" id="3.20.20.100:FF:000005">
    <property type="entry name" value="NADP(H)-dependent aldo-keto reductase"/>
    <property type="match status" value="1"/>
</dbReference>
<dbReference type="InterPro" id="IPR050523">
    <property type="entry name" value="AKR_Detox_Biosynth"/>
</dbReference>
<keyword evidence="1" id="KW-0521">NADP</keyword>
<dbReference type="Proteomes" id="UP000051643">
    <property type="component" value="Unassembled WGS sequence"/>
</dbReference>
<proteinExistence type="inferred from homology"/>
<dbReference type="Pfam" id="PF00248">
    <property type="entry name" value="Aldo_ket_red"/>
    <property type="match status" value="1"/>
</dbReference>
<evidence type="ECO:0000259" key="5">
    <source>
        <dbReference type="Pfam" id="PF00248"/>
    </source>
</evidence>
<comment type="similarity">
    <text evidence="3">Belongs to the aldo/keto reductase family. Aldo/keto reductase 2 subfamily.</text>
</comment>
<dbReference type="OrthoDB" id="9773828at2"/>
<reference evidence="6" key="1">
    <citation type="submission" date="2015-10" db="EMBL/GenBank/DDBJ databases">
        <title>Draft genome sequence of Salegentibacter mishustinae KCTC 12263.</title>
        <authorList>
            <person name="Lin W."/>
            <person name="Zheng Q."/>
        </authorList>
    </citation>
    <scope>NUCLEOTIDE SEQUENCE [LARGE SCALE GENOMIC DNA]</scope>
    <source>
        <strain evidence="6">KCTC 12263</strain>
    </source>
</reference>
<evidence type="ECO:0000256" key="2">
    <source>
        <dbReference type="ARBA" id="ARBA00023002"/>
    </source>
</evidence>
<dbReference type="SUPFAM" id="SSF51430">
    <property type="entry name" value="NAD(P)-linked oxidoreductase"/>
    <property type="match status" value="1"/>
</dbReference>
<evidence type="ECO:0000313" key="6">
    <source>
        <dbReference type="EMBL" id="KRG27446.1"/>
    </source>
</evidence>
<name>A0A0Q9Z3L9_9FLAO</name>
<feature type="domain" description="NADP-dependent oxidoreductase" evidence="5">
    <location>
        <begin position="15"/>
        <end position="337"/>
    </location>
</feature>
<dbReference type="InterPro" id="IPR036812">
    <property type="entry name" value="NAD(P)_OxRdtase_dom_sf"/>
</dbReference>
<dbReference type="STRING" id="270918.APR42_10195"/>
<comment type="caution">
    <text evidence="6">The sequence shown here is derived from an EMBL/GenBank/DDBJ whole genome shotgun (WGS) entry which is preliminary data.</text>
</comment>
<dbReference type="PANTHER" id="PTHR43364:SF4">
    <property type="entry name" value="NAD(P)-LINKED OXIDOREDUCTASE SUPERFAMILY PROTEIN"/>
    <property type="match status" value="1"/>
</dbReference>
<dbReference type="AlphaFoldDB" id="A0A0Q9Z3L9"/>
<evidence type="ECO:0000313" key="7">
    <source>
        <dbReference type="Proteomes" id="UP000051643"/>
    </source>
</evidence>
<dbReference type="CDD" id="cd19094">
    <property type="entry name" value="AKR_Tas-like"/>
    <property type="match status" value="1"/>
</dbReference>
<dbReference type="NCBIfam" id="NF007912">
    <property type="entry name" value="PRK10625.1"/>
    <property type="match status" value="1"/>
</dbReference>
<dbReference type="InterPro" id="IPR023210">
    <property type="entry name" value="NADP_OxRdtase_dom"/>
</dbReference>
<dbReference type="Gene3D" id="3.20.20.100">
    <property type="entry name" value="NADP-dependent oxidoreductase domain"/>
    <property type="match status" value="1"/>
</dbReference>